<evidence type="ECO:0000256" key="1">
    <source>
        <dbReference type="ARBA" id="ARBA00004308"/>
    </source>
</evidence>
<proteinExistence type="predicted"/>
<dbReference type="GO" id="GO:0016787">
    <property type="term" value="F:hydrolase activity"/>
    <property type="evidence" value="ECO:0007669"/>
    <property type="project" value="UniProtKB-KW"/>
</dbReference>
<evidence type="ECO:0000256" key="4">
    <source>
        <dbReference type="ARBA" id="ARBA00022519"/>
    </source>
</evidence>
<accession>A0A1J5QUN4</accession>
<name>A0A1J5QUN4_9ZZZZ</name>
<comment type="caution">
    <text evidence="6">The sequence shown here is derived from an EMBL/GenBank/DDBJ whole genome shotgun (WGS) entry which is preliminary data.</text>
</comment>
<dbReference type="GO" id="GO:0005524">
    <property type="term" value="F:ATP binding"/>
    <property type="evidence" value="ECO:0007669"/>
    <property type="project" value="UniProtKB-KW"/>
</dbReference>
<dbReference type="PANTHER" id="PTHR30024:SF43">
    <property type="entry name" value="BLL4572 PROTEIN"/>
    <property type="match status" value="1"/>
</dbReference>
<gene>
    <name evidence="6" type="primary">cmpC_7</name>
    <name evidence="6" type="ORF">GALL_370390</name>
</gene>
<keyword evidence="4" id="KW-0997">Cell inner membrane</keyword>
<organism evidence="6">
    <name type="scientific">mine drainage metagenome</name>
    <dbReference type="NCBI Taxonomy" id="410659"/>
    <lineage>
        <taxon>unclassified sequences</taxon>
        <taxon>metagenomes</taxon>
        <taxon>ecological metagenomes</taxon>
    </lineage>
</organism>
<reference evidence="6" key="1">
    <citation type="submission" date="2016-10" db="EMBL/GenBank/DDBJ databases">
        <title>Sequence of Gallionella enrichment culture.</title>
        <authorList>
            <person name="Poehlein A."/>
            <person name="Muehling M."/>
            <person name="Daniel R."/>
        </authorList>
    </citation>
    <scope>NUCLEOTIDE SEQUENCE</scope>
</reference>
<keyword evidence="3" id="KW-1003">Cell membrane</keyword>
<dbReference type="CDD" id="cd13553">
    <property type="entry name" value="PBP2_NrtA_CpmA_like"/>
    <property type="match status" value="1"/>
</dbReference>
<evidence type="ECO:0000256" key="5">
    <source>
        <dbReference type="ARBA" id="ARBA00023136"/>
    </source>
</evidence>
<dbReference type="SUPFAM" id="SSF53850">
    <property type="entry name" value="Periplasmic binding protein-like II"/>
    <property type="match status" value="1"/>
</dbReference>
<dbReference type="InterPro" id="IPR044527">
    <property type="entry name" value="NrtA/CpmA_ABC-bd_dom"/>
</dbReference>
<dbReference type="EC" id="3.6.3.-" evidence="6"/>
<protein>
    <submittedName>
        <fullName evidence="6">Bicarbonate transport ATP-binding protein CmpC</fullName>
        <ecNumber evidence="6">3.6.3.-</ecNumber>
    </submittedName>
</protein>
<keyword evidence="2" id="KW-0813">Transport</keyword>
<keyword evidence="5" id="KW-0472">Membrane</keyword>
<keyword evidence="6" id="KW-0547">Nucleotide-binding</keyword>
<evidence type="ECO:0000313" key="6">
    <source>
        <dbReference type="EMBL" id="OIQ81195.1"/>
    </source>
</evidence>
<dbReference type="PANTHER" id="PTHR30024">
    <property type="entry name" value="ALIPHATIC SULFONATES-BINDING PROTEIN-RELATED"/>
    <property type="match status" value="1"/>
</dbReference>
<dbReference type="EMBL" id="MLJW01000956">
    <property type="protein sequence ID" value="OIQ81195.1"/>
    <property type="molecule type" value="Genomic_DNA"/>
</dbReference>
<dbReference type="AlphaFoldDB" id="A0A1J5QUN4"/>
<keyword evidence="6" id="KW-0067">ATP-binding</keyword>
<keyword evidence="6" id="KW-0378">Hydrolase</keyword>
<dbReference type="GO" id="GO:0012505">
    <property type="term" value="C:endomembrane system"/>
    <property type="evidence" value="ECO:0007669"/>
    <property type="project" value="UniProtKB-SubCell"/>
</dbReference>
<evidence type="ECO:0000256" key="2">
    <source>
        <dbReference type="ARBA" id="ARBA00022448"/>
    </source>
</evidence>
<evidence type="ECO:0000256" key="3">
    <source>
        <dbReference type="ARBA" id="ARBA00022475"/>
    </source>
</evidence>
<dbReference type="Pfam" id="PF13379">
    <property type="entry name" value="NMT1_2"/>
    <property type="match status" value="1"/>
</dbReference>
<sequence>MQQTDVKIGFMPLCDSAPLVVAKERGFFAGQGLSVELSREPSWSNIRDKLAYGFLDAAQMLATMPLSCALGLGNVKASLVAVLGLSCGGNAITLGGALLSALGGEVSAQALQAVLPSWPQPPRLAIPYPFSTHHYALNCWLAGAGIDPDRQVRLVVVPPPQMVAHLTAGKIDGFCAGEPWNSLAAQLGLGRVVASVPDFLPERIEKVLALRREWAEENPQTVRALVRALLAACRWSDAPENRAEVADILSRRPYLDASFGAVRAGLAAIRFYGGLPNRPDPVQAQWYLEQMDRWGHLPPGVDKAEVAQRVYRLGFYDDCLD</sequence>
<dbReference type="Gene3D" id="3.40.190.10">
    <property type="entry name" value="Periplasmic binding protein-like II"/>
    <property type="match status" value="2"/>
</dbReference>
<comment type="subcellular location">
    <subcellularLocation>
        <location evidence="1">Endomembrane system</location>
    </subcellularLocation>
</comment>